<evidence type="ECO:0000313" key="2">
    <source>
        <dbReference type="Proteomes" id="UP000277671"/>
    </source>
</evidence>
<comment type="caution">
    <text evidence="1">The sequence shown here is derived from an EMBL/GenBank/DDBJ whole genome shotgun (WGS) entry which is preliminary data.</text>
</comment>
<dbReference type="InterPro" id="IPR023214">
    <property type="entry name" value="HAD_sf"/>
</dbReference>
<dbReference type="SUPFAM" id="SSF56784">
    <property type="entry name" value="HAD-like"/>
    <property type="match status" value="1"/>
</dbReference>
<dbReference type="AlphaFoldDB" id="A0A495JW62"/>
<gene>
    <name evidence="1" type="ORF">BDK92_7624</name>
</gene>
<dbReference type="PANTHER" id="PTHR43611">
    <property type="entry name" value="ALPHA-D-GLUCOSE 1-PHOSPHATE PHOSPHATASE"/>
    <property type="match status" value="1"/>
</dbReference>
<organism evidence="1 2">
    <name type="scientific">Micromonospora pisi</name>
    <dbReference type="NCBI Taxonomy" id="589240"/>
    <lineage>
        <taxon>Bacteria</taxon>
        <taxon>Bacillati</taxon>
        <taxon>Actinomycetota</taxon>
        <taxon>Actinomycetes</taxon>
        <taxon>Micromonosporales</taxon>
        <taxon>Micromonosporaceae</taxon>
        <taxon>Micromonospora</taxon>
    </lineage>
</organism>
<proteinExistence type="predicted"/>
<dbReference type="Gene3D" id="3.40.50.1000">
    <property type="entry name" value="HAD superfamily/HAD-like"/>
    <property type="match status" value="1"/>
</dbReference>
<keyword evidence="1" id="KW-0378">Hydrolase</keyword>
<dbReference type="InterPro" id="IPR006439">
    <property type="entry name" value="HAD-SF_hydro_IA"/>
</dbReference>
<name>A0A495JW62_9ACTN</name>
<dbReference type="InterPro" id="IPR036412">
    <property type="entry name" value="HAD-like_sf"/>
</dbReference>
<accession>A0A495JW62</accession>
<keyword evidence="2" id="KW-1185">Reference proteome</keyword>
<evidence type="ECO:0000313" key="1">
    <source>
        <dbReference type="EMBL" id="RKR93111.1"/>
    </source>
</evidence>
<protein>
    <submittedName>
        <fullName evidence="1">HAD superfamily hydrolase (TIGR01509 family)</fullName>
    </submittedName>
</protein>
<dbReference type="NCBIfam" id="TIGR01509">
    <property type="entry name" value="HAD-SF-IA-v3"/>
    <property type="match status" value="1"/>
</dbReference>
<dbReference type="GO" id="GO:0016787">
    <property type="term" value="F:hydrolase activity"/>
    <property type="evidence" value="ECO:0007669"/>
    <property type="project" value="UniProtKB-KW"/>
</dbReference>
<dbReference type="Proteomes" id="UP000277671">
    <property type="component" value="Unassembled WGS sequence"/>
</dbReference>
<sequence length="170" mass="18398">MQAGLAAGDPGAVRPQTRWTGSKAPRCRIGIARPHRTCRGSDGAAFLDRWLGGNVQLNQALLDVIPCLGVERVYLASDQGSRRGAYVEQLYQGQRWLDGAFLSHRVSHRKPDPRYFDHILRTVDRAPTECLFVDDNAACVAAATAVGTAGIQFVDALSLTSELAARGLPL</sequence>
<reference evidence="1 2" key="1">
    <citation type="submission" date="2018-10" db="EMBL/GenBank/DDBJ databases">
        <title>Sequencing the genomes of 1000 actinobacteria strains.</title>
        <authorList>
            <person name="Klenk H.-P."/>
        </authorList>
    </citation>
    <scope>NUCLEOTIDE SEQUENCE [LARGE SCALE GENOMIC DNA]</scope>
    <source>
        <strain evidence="1 2">DSM 45175</strain>
    </source>
</reference>
<dbReference type="PANTHER" id="PTHR43611:SF3">
    <property type="entry name" value="FLAVIN MONONUCLEOTIDE HYDROLASE 1, CHLOROPLATIC"/>
    <property type="match status" value="1"/>
</dbReference>
<dbReference type="EMBL" id="RBKT01000001">
    <property type="protein sequence ID" value="RKR93111.1"/>
    <property type="molecule type" value="Genomic_DNA"/>
</dbReference>